<reference evidence="1 2" key="1">
    <citation type="journal article" date="2020" name="Mol. Biol. Evol.">
        <title>Distinct Expression and Methylation Patterns for Genes with Different Fates following a Single Whole-Genome Duplication in Flowering Plants.</title>
        <authorList>
            <person name="Shi T."/>
            <person name="Rahmani R.S."/>
            <person name="Gugger P.F."/>
            <person name="Wang M."/>
            <person name="Li H."/>
            <person name="Zhang Y."/>
            <person name="Li Z."/>
            <person name="Wang Q."/>
            <person name="Van de Peer Y."/>
            <person name="Marchal K."/>
            <person name="Chen J."/>
        </authorList>
    </citation>
    <scope>NUCLEOTIDE SEQUENCE [LARGE SCALE GENOMIC DNA]</scope>
    <source>
        <tissue evidence="1">Leaf</tissue>
    </source>
</reference>
<evidence type="ECO:0000313" key="2">
    <source>
        <dbReference type="Proteomes" id="UP000607653"/>
    </source>
</evidence>
<organism evidence="1 2">
    <name type="scientific">Nelumbo nucifera</name>
    <name type="common">Sacred lotus</name>
    <dbReference type="NCBI Taxonomy" id="4432"/>
    <lineage>
        <taxon>Eukaryota</taxon>
        <taxon>Viridiplantae</taxon>
        <taxon>Streptophyta</taxon>
        <taxon>Embryophyta</taxon>
        <taxon>Tracheophyta</taxon>
        <taxon>Spermatophyta</taxon>
        <taxon>Magnoliopsida</taxon>
        <taxon>Proteales</taxon>
        <taxon>Nelumbonaceae</taxon>
        <taxon>Nelumbo</taxon>
    </lineage>
</organism>
<keyword evidence="2" id="KW-1185">Reference proteome</keyword>
<comment type="caution">
    <text evidence="1">The sequence shown here is derived from an EMBL/GenBank/DDBJ whole genome shotgun (WGS) entry which is preliminary data.</text>
</comment>
<gene>
    <name evidence="1" type="ORF">HUJ06_011595</name>
</gene>
<sequence length="68" mass="7411">MIKAALLCITASPTLRPSMSQVVRMLEGSMAIQDEISDPSIFGEDSRFSGIREYFQQMIPQGSSGAQT</sequence>
<dbReference type="Proteomes" id="UP000607653">
    <property type="component" value="Unassembled WGS sequence"/>
</dbReference>
<name>A0A822YF01_NELNU</name>
<accession>A0A822YF01</accession>
<proteinExistence type="predicted"/>
<dbReference type="EMBL" id="DUZY01000003">
    <property type="protein sequence ID" value="DAD32744.1"/>
    <property type="molecule type" value="Genomic_DNA"/>
</dbReference>
<protein>
    <submittedName>
        <fullName evidence="1">Uncharacterized protein</fullName>
    </submittedName>
</protein>
<dbReference type="AlphaFoldDB" id="A0A822YF01"/>
<evidence type="ECO:0000313" key="1">
    <source>
        <dbReference type="EMBL" id="DAD32744.1"/>
    </source>
</evidence>